<reference evidence="1" key="1">
    <citation type="submission" date="2019-11" db="EMBL/GenBank/DDBJ databases">
        <title>Bipolaris sorokiniana Genome sequencing.</title>
        <authorList>
            <person name="Wang H."/>
        </authorList>
    </citation>
    <scope>NUCLEOTIDE SEQUENCE</scope>
</reference>
<protein>
    <submittedName>
        <fullName evidence="1">Uncharacterized protein</fullName>
    </submittedName>
</protein>
<evidence type="ECO:0000313" key="2">
    <source>
        <dbReference type="Proteomes" id="UP000624244"/>
    </source>
</evidence>
<sequence>MRGIDRSTVRPLGSRSEAIILRSVLYTRLLLCKLSSLSNIAYKPSIQGNFAIAIEEVLNCPSSTPIWTHFCATRYCTASLVPIGATHTHTHITKYTLNSLDALLVHHRVLMTFDIDKVQPPNANIDFTQVKDNVATVVTGRGQTVEWRNSSVTVFEKDKEGKEKRTRLPHNENGGIIVEEGWELYIAKGKFVEFD</sequence>
<evidence type="ECO:0000313" key="1">
    <source>
        <dbReference type="EMBL" id="KAF5844045.1"/>
    </source>
</evidence>
<accession>A0A8H5Z771</accession>
<name>A0A8H5Z771_COCSA</name>
<dbReference type="AlphaFoldDB" id="A0A8H5Z771"/>
<comment type="caution">
    <text evidence="1">The sequence shown here is derived from an EMBL/GenBank/DDBJ whole genome shotgun (WGS) entry which is preliminary data.</text>
</comment>
<dbReference type="EMBL" id="WNKQ01000033">
    <property type="protein sequence ID" value="KAF5844045.1"/>
    <property type="molecule type" value="Genomic_DNA"/>
</dbReference>
<gene>
    <name evidence="1" type="ORF">GGP41_003906</name>
</gene>
<proteinExistence type="predicted"/>
<dbReference type="Proteomes" id="UP000624244">
    <property type="component" value="Unassembled WGS sequence"/>
</dbReference>
<organism evidence="1 2">
    <name type="scientific">Cochliobolus sativus</name>
    <name type="common">Common root rot and spot blotch fungus</name>
    <name type="synonym">Bipolaris sorokiniana</name>
    <dbReference type="NCBI Taxonomy" id="45130"/>
    <lineage>
        <taxon>Eukaryota</taxon>
        <taxon>Fungi</taxon>
        <taxon>Dikarya</taxon>
        <taxon>Ascomycota</taxon>
        <taxon>Pezizomycotina</taxon>
        <taxon>Dothideomycetes</taxon>
        <taxon>Pleosporomycetidae</taxon>
        <taxon>Pleosporales</taxon>
        <taxon>Pleosporineae</taxon>
        <taxon>Pleosporaceae</taxon>
        <taxon>Bipolaris</taxon>
    </lineage>
</organism>